<dbReference type="EMBL" id="QLTT01000003">
    <property type="protein sequence ID" value="RAS67300.1"/>
    <property type="molecule type" value="Genomic_DNA"/>
</dbReference>
<evidence type="ECO:0000313" key="3">
    <source>
        <dbReference type="Proteomes" id="UP000248714"/>
    </source>
</evidence>
<comment type="caution">
    <text evidence="2">The sequence shown here is derived from an EMBL/GenBank/DDBJ whole genome shotgun (WGS) entry which is preliminary data.</text>
</comment>
<organism evidence="2 3">
    <name type="scientific">Lentzea atacamensis</name>
    <dbReference type="NCBI Taxonomy" id="531938"/>
    <lineage>
        <taxon>Bacteria</taxon>
        <taxon>Bacillati</taxon>
        <taxon>Actinomycetota</taxon>
        <taxon>Actinomycetes</taxon>
        <taxon>Pseudonocardiales</taxon>
        <taxon>Pseudonocardiaceae</taxon>
        <taxon>Lentzea</taxon>
    </lineage>
</organism>
<keyword evidence="3" id="KW-1185">Reference proteome</keyword>
<feature type="region of interest" description="Disordered" evidence="1">
    <location>
        <begin position="1"/>
        <end position="71"/>
    </location>
</feature>
<feature type="compositionally biased region" description="Basic and acidic residues" evidence="1">
    <location>
        <begin position="1"/>
        <end position="16"/>
    </location>
</feature>
<proteinExistence type="predicted"/>
<evidence type="ECO:0000313" key="2">
    <source>
        <dbReference type="EMBL" id="RAS67300.1"/>
    </source>
</evidence>
<evidence type="ECO:0000256" key="1">
    <source>
        <dbReference type="SAM" id="MobiDB-lite"/>
    </source>
</evidence>
<feature type="compositionally biased region" description="Polar residues" evidence="1">
    <location>
        <begin position="30"/>
        <end position="65"/>
    </location>
</feature>
<gene>
    <name evidence="2" type="ORF">C8D87_103639</name>
</gene>
<sequence length="98" mass="10304">MRQSRQDHTSPARTEAESAGGPSNRCRGNGPTTDAANLSSGTSSPVDTRPISNRAGNRVTASNPQAVGDKDAVCGQKVNGTVHCGPSLLGYRPRWMIR</sequence>
<protein>
    <submittedName>
        <fullName evidence="2">Uncharacterized protein</fullName>
    </submittedName>
</protein>
<accession>A0ABX9EAW9</accession>
<reference evidence="2 3" key="1">
    <citation type="submission" date="2018-06" db="EMBL/GenBank/DDBJ databases">
        <title>Genomic Encyclopedia of Type Strains, Phase IV (KMG-IV): sequencing the most valuable type-strain genomes for metagenomic binning, comparative biology and taxonomic classification.</title>
        <authorList>
            <person name="Goeker M."/>
        </authorList>
    </citation>
    <scope>NUCLEOTIDE SEQUENCE [LARGE SCALE GENOMIC DNA]</scope>
    <source>
        <strain evidence="2 3">DSM 45479</strain>
    </source>
</reference>
<name>A0ABX9EAW9_9PSEU</name>
<dbReference type="Proteomes" id="UP000248714">
    <property type="component" value="Unassembled WGS sequence"/>
</dbReference>